<proteinExistence type="predicted"/>
<protein>
    <submittedName>
        <fullName evidence="3">Protein RocB</fullName>
    </submittedName>
</protein>
<evidence type="ECO:0000256" key="2">
    <source>
        <dbReference type="ARBA" id="ARBA00022833"/>
    </source>
</evidence>
<keyword evidence="2" id="KW-0862">Zinc</keyword>
<comment type="caution">
    <text evidence="3">The sequence shown here is derived from an EMBL/GenBank/DDBJ whole genome shotgun (WGS) entry which is preliminary data.</text>
</comment>
<dbReference type="InterPro" id="IPR002933">
    <property type="entry name" value="Peptidase_M20"/>
</dbReference>
<dbReference type="InterPro" id="IPR001261">
    <property type="entry name" value="ArgE/DapE_CS"/>
</dbReference>
<dbReference type="PANTHER" id="PTHR43808">
    <property type="entry name" value="ACETYLORNITHINE DEACETYLASE"/>
    <property type="match status" value="1"/>
</dbReference>
<reference evidence="3" key="1">
    <citation type="submission" date="2019-08" db="EMBL/GenBank/DDBJ databases">
        <authorList>
            <person name="Kucharzyk K."/>
            <person name="Murdoch R.W."/>
            <person name="Higgins S."/>
            <person name="Loffler F."/>
        </authorList>
    </citation>
    <scope>NUCLEOTIDE SEQUENCE</scope>
</reference>
<dbReference type="PROSITE" id="PS00758">
    <property type="entry name" value="ARGE_DAPE_CPG2_1"/>
    <property type="match status" value="1"/>
</dbReference>
<keyword evidence="1" id="KW-0378">Hydrolase</keyword>
<dbReference type="Gene3D" id="3.40.630.10">
    <property type="entry name" value="Zn peptidases"/>
    <property type="match status" value="1"/>
</dbReference>
<gene>
    <name evidence="3" type="primary">rocB_3</name>
    <name evidence="3" type="ORF">SDC9_43285</name>
</gene>
<evidence type="ECO:0000256" key="1">
    <source>
        <dbReference type="ARBA" id="ARBA00022801"/>
    </source>
</evidence>
<organism evidence="3">
    <name type="scientific">bioreactor metagenome</name>
    <dbReference type="NCBI Taxonomy" id="1076179"/>
    <lineage>
        <taxon>unclassified sequences</taxon>
        <taxon>metagenomes</taxon>
        <taxon>ecological metagenomes</taxon>
    </lineage>
</organism>
<dbReference type="EMBL" id="VSSQ01000540">
    <property type="protein sequence ID" value="MPL97097.1"/>
    <property type="molecule type" value="Genomic_DNA"/>
</dbReference>
<dbReference type="GO" id="GO:0016787">
    <property type="term" value="F:hydrolase activity"/>
    <property type="evidence" value="ECO:0007669"/>
    <property type="project" value="UniProtKB-KW"/>
</dbReference>
<dbReference type="Pfam" id="PF01546">
    <property type="entry name" value="Peptidase_M20"/>
    <property type="match status" value="1"/>
</dbReference>
<dbReference type="AlphaFoldDB" id="A0A644W0I7"/>
<dbReference type="PANTHER" id="PTHR43808:SF27">
    <property type="entry name" value="PROTEIN ROCB"/>
    <property type="match status" value="1"/>
</dbReference>
<evidence type="ECO:0000313" key="3">
    <source>
        <dbReference type="EMBL" id="MPL97097.1"/>
    </source>
</evidence>
<dbReference type="InterPro" id="IPR050072">
    <property type="entry name" value="Peptidase_M20A"/>
</dbReference>
<dbReference type="PIRSF" id="PIRSF010386">
    <property type="entry name" value="RocB"/>
    <property type="match status" value="1"/>
</dbReference>
<dbReference type="SUPFAM" id="SSF53187">
    <property type="entry name" value="Zn-dependent exopeptidases"/>
    <property type="match status" value="1"/>
</dbReference>
<sequence>MDRYEGSNLYRLLTDLVKFRSVSPSREGENTIARFIFDTLSVQPYFRRHPEDVRLLPLANDPLGRHFVFAVVKAPEPTAETVLLAGHMDVVGVQACGSLAPFAFDPEEYTERIRAADISPEVRKDLETGEWLFGRGVADMKSGLAGGMELLMRAAGDSTGLGANIAFLAVPDEENNSCGMLSAASFLARIQKEEGLRFLACVMLEPTFAAGGEAKPSMYLGSIGKINPFFFCAGKETHVGEYYEGFCAAPILSHINLMLDGNPEYADSLFGRSYPPFGCMRQTDLRREYSATIMTRGFAFYSYLTATRLPGQILSEMRSIASEALDRSIIRYRKNAEAFSSLDGTKNPPGNWNPRVIDFADLSGMAADSLGSNFDLFVEESLASGAKDADERDRAIALVEAMVELCGLAGPLVVVGFLPPWYPHRSSLGDSEGERIAAWAAGETVREAEIQFGETLQLRPFFEGVSDLSYCGFQGPPSEMDVFARNMPGWGKLYSLPTGALAELDIPVLNLGPLGRDAHKNTERIHLRYTLEVFPHLLAFLVKKIIEKSRAGN</sequence>
<accession>A0A644W0I7</accession>
<name>A0A644W0I7_9ZZZZ</name>
<dbReference type="InterPro" id="IPR012166">
    <property type="entry name" value="Uncharacterised_RocB"/>
</dbReference>